<sequence length="242" mass="26995">MGSMAQAQQWRLARALWGFGLFGRGLALMIVFPLKEELAKLMIHPSIYLSRACLPAALPPRWVRLGSVHASALFAGNDSMGGARMQAAIVPSSEDRIPCLSYSLALSLPRHLGAHGTARLASMHAMHFVFTVVVVEESRRSRWRTARITPAGHHHRCCRRRPVIHWAERRGQGRIRVGDTWEVEPARQEEGRRRGCELCCRGFPEQGAGSRGTRTHHTNRVLSPAIITGTTTMPWLGFRVIV</sequence>
<dbReference type="AlphaFoldDB" id="A0A8J5RV65"/>
<evidence type="ECO:0000313" key="2">
    <source>
        <dbReference type="EMBL" id="KAG8058798.1"/>
    </source>
</evidence>
<keyword evidence="1" id="KW-1133">Transmembrane helix</keyword>
<gene>
    <name evidence="2" type="ORF">GUJ93_ZPchr0002g23365</name>
</gene>
<keyword evidence="1" id="KW-0812">Transmembrane</keyword>
<evidence type="ECO:0000256" key="1">
    <source>
        <dbReference type="SAM" id="Phobius"/>
    </source>
</evidence>
<dbReference type="Proteomes" id="UP000729402">
    <property type="component" value="Unassembled WGS sequence"/>
</dbReference>
<reference evidence="2" key="1">
    <citation type="journal article" date="2021" name="bioRxiv">
        <title>Whole Genome Assembly and Annotation of Northern Wild Rice, Zizania palustris L., Supports a Whole Genome Duplication in the Zizania Genus.</title>
        <authorList>
            <person name="Haas M."/>
            <person name="Kono T."/>
            <person name="Macchietto M."/>
            <person name="Millas R."/>
            <person name="McGilp L."/>
            <person name="Shao M."/>
            <person name="Duquette J."/>
            <person name="Hirsch C.N."/>
            <person name="Kimball J."/>
        </authorList>
    </citation>
    <scope>NUCLEOTIDE SEQUENCE</scope>
    <source>
        <tissue evidence="2">Fresh leaf tissue</tissue>
    </source>
</reference>
<keyword evidence="1" id="KW-0472">Membrane</keyword>
<feature type="transmembrane region" description="Helical" evidence="1">
    <location>
        <begin position="12"/>
        <end position="32"/>
    </location>
</feature>
<proteinExistence type="predicted"/>
<evidence type="ECO:0000313" key="3">
    <source>
        <dbReference type="Proteomes" id="UP000729402"/>
    </source>
</evidence>
<accession>A0A8J5RV65</accession>
<reference evidence="2" key="2">
    <citation type="submission" date="2021-02" db="EMBL/GenBank/DDBJ databases">
        <authorList>
            <person name="Kimball J.A."/>
            <person name="Haas M.W."/>
            <person name="Macchietto M."/>
            <person name="Kono T."/>
            <person name="Duquette J."/>
            <person name="Shao M."/>
        </authorList>
    </citation>
    <scope>NUCLEOTIDE SEQUENCE</scope>
    <source>
        <tissue evidence="2">Fresh leaf tissue</tissue>
    </source>
</reference>
<keyword evidence="3" id="KW-1185">Reference proteome</keyword>
<protein>
    <submittedName>
        <fullName evidence="2">Uncharacterized protein</fullName>
    </submittedName>
</protein>
<organism evidence="2 3">
    <name type="scientific">Zizania palustris</name>
    <name type="common">Northern wild rice</name>
    <dbReference type="NCBI Taxonomy" id="103762"/>
    <lineage>
        <taxon>Eukaryota</taxon>
        <taxon>Viridiplantae</taxon>
        <taxon>Streptophyta</taxon>
        <taxon>Embryophyta</taxon>
        <taxon>Tracheophyta</taxon>
        <taxon>Spermatophyta</taxon>
        <taxon>Magnoliopsida</taxon>
        <taxon>Liliopsida</taxon>
        <taxon>Poales</taxon>
        <taxon>Poaceae</taxon>
        <taxon>BOP clade</taxon>
        <taxon>Oryzoideae</taxon>
        <taxon>Oryzeae</taxon>
        <taxon>Zizaniinae</taxon>
        <taxon>Zizania</taxon>
    </lineage>
</organism>
<comment type="caution">
    <text evidence="2">The sequence shown here is derived from an EMBL/GenBank/DDBJ whole genome shotgun (WGS) entry which is preliminary data.</text>
</comment>
<dbReference type="EMBL" id="JAAALK010000287">
    <property type="protein sequence ID" value="KAG8058798.1"/>
    <property type="molecule type" value="Genomic_DNA"/>
</dbReference>
<name>A0A8J5RV65_ZIZPA</name>